<feature type="transmembrane region" description="Helical" evidence="1">
    <location>
        <begin position="179"/>
        <end position="199"/>
    </location>
</feature>
<sequence>MRVDWRIPQPRPGLAGAVDRFFGPGRSRRENLTETAAHLLVLALLAAYVIRQAGGENWSVVEVVVTAVIAVDLVGGVLTNATNPAKRWYHRPGRRNPRLGFVAAHLAYPVVVALLPAAGADLAWLVANAALLVAAAVVIEFAAVEVKRLLAVALYLAAVLINLTWLPVAAAYAWFPLFFYLKLLVCFLVPEAPLVRANLTGSAREQR</sequence>
<organism evidence="2 3">
    <name type="scientific">Micromonospora endophytica</name>
    <dbReference type="NCBI Taxonomy" id="515350"/>
    <lineage>
        <taxon>Bacteria</taxon>
        <taxon>Bacillati</taxon>
        <taxon>Actinomycetota</taxon>
        <taxon>Actinomycetes</taxon>
        <taxon>Micromonosporales</taxon>
        <taxon>Micromonosporaceae</taxon>
        <taxon>Micromonospora</taxon>
    </lineage>
</organism>
<comment type="caution">
    <text evidence="2">The sequence shown here is derived from an EMBL/GenBank/DDBJ whole genome shotgun (WGS) entry which is preliminary data.</text>
</comment>
<accession>A0A2W2D2S5</accession>
<feature type="transmembrane region" description="Helical" evidence="1">
    <location>
        <begin position="36"/>
        <end position="54"/>
    </location>
</feature>
<dbReference type="AlphaFoldDB" id="A0A2W2D2S5"/>
<feature type="transmembrane region" description="Helical" evidence="1">
    <location>
        <begin position="149"/>
        <end position="173"/>
    </location>
</feature>
<dbReference type="OrthoDB" id="1550909at2"/>
<evidence type="ECO:0000256" key="1">
    <source>
        <dbReference type="SAM" id="Phobius"/>
    </source>
</evidence>
<proteinExistence type="predicted"/>
<evidence type="ECO:0000313" key="3">
    <source>
        <dbReference type="Proteomes" id="UP000248627"/>
    </source>
</evidence>
<protein>
    <submittedName>
        <fullName evidence="2">Uncharacterized protein</fullName>
    </submittedName>
</protein>
<dbReference type="Proteomes" id="UP000248627">
    <property type="component" value="Unassembled WGS sequence"/>
</dbReference>
<keyword evidence="1" id="KW-0812">Transmembrane</keyword>
<feature type="transmembrane region" description="Helical" evidence="1">
    <location>
        <begin position="99"/>
        <end position="116"/>
    </location>
</feature>
<keyword evidence="1" id="KW-1133">Transmembrane helix</keyword>
<evidence type="ECO:0000313" key="2">
    <source>
        <dbReference type="EMBL" id="PZF99934.1"/>
    </source>
</evidence>
<reference evidence="2 3" key="1">
    <citation type="submission" date="2018-01" db="EMBL/GenBank/DDBJ databases">
        <title>Draft genome sequence of Jishengella endophytica.</title>
        <authorList>
            <person name="Sahin N."/>
            <person name="Ay H."/>
            <person name="Saygin H."/>
        </authorList>
    </citation>
    <scope>NUCLEOTIDE SEQUENCE [LARGE SCALE GENOMIC DNA]</scope>
    <source>
        <strain evidence="2 3">DSM 45430</strain>
    </source>
</reference>
<keyword evidence="3" id="KW-1185">Reference proteome</keyword>
<dbReference type="EMBL" id="POTX01000016">
    <property type="protein sequence ID" value="PZF99934.1"/>
    <property type="molecule type" value="Genomic_DNA"/>
</dbReference>
<feature type="transmembrane region" description="Helical" evidence="1">
    <location>
        <begin position="122"/>
        <end position="142"/>
    </location>
</feature>
<gene>
    <name evidence="2" type="ORF">C1I93_04215</name>
</gene>
<keyword evidence="1" id="KW-0472">Membrane</keyword>
<feature type="transmembrane region" description="Helical" evidence="1">
    <location>
        <begin position="60"/>
        <end position="78"/>
    </location>
</feature>
<name>A0A2W2D2S5_9ACTN</name>